<dbReference type="Proteomes" id="UP000192596">
    <property type="component" value="Unassembled WGS sequence"/>
</dbReference>
<evidence type="ECO:0000313" key="2">
    <source>
        <dbReference type="EMBL" id="OQN95995.1"/>
    </source>
</evidence>
<gene>
    <name evidence="2" type="ORF">B0A48_17986</name>
</gene>
<dbReference type="EMBL" id="NAJO01000074">
    <property type="protein sequence ID" value="OQN95995.1"/>
    <property type="molecule type" value="Genomic_DNA"/>
</dbReference>
<name>A0A1V8SA15_9PEZI</name>
<organism evidence="2 3">
    <name type="scientific">Cryoendolithus antarcticus</name>
    <dbReference type="NCBI Taxonomy" id="1507870"/>
    <lineage>
        <taxon>Eukaryota</taxon>
        <taxon>Fungi</taxon>
        <taxon>Dikarya</taxon>
        <taxon>Ascomycota</taxon>
        <taxon>Pezizomycotina</taxon>
        <taxon>Dothideomycetes</taxon>
        <taxon>Dothideomycetidae</taxon>
        <taxon>Cladosporiales</taxon>
        <taxon>Cladosporiaceae</taxon>
        <taxon>Cryoendolithus</taxon>
    </lineage>
</organism>
<dbReference type="PANTHER" id="PTHR40625:SF1">
    <property type="entry name" value="AMP-ACTIVATED PROTEIN KINASE GLYCOGEN-BINDING DOMAIN-CONTAINING PROTEIN"/>
    <property type="match status" value="1"/>
</dbReference>
<dbReference type="InParanoid" id="A0A1V8SA15"/>
<evidence type="ECO:0000313" key="3">
    <source>
        <dbReference type="Proteomes" id="UP000192596"/>
    </source>
</evidence>
<accession>A0A1V8SA15</accession>
<proteinExistence type="predicted"/>
<protein>
    <recommendedName>
        <fullName evidence="4">AMP-activated protein kinase glycogen-binding domain-containing protein</fullName>
    </recommendedName>
</protein>
<dbReference type="AlphaFoldDB" id="A0A1V8SA15"/>
<dbReference type="STRING" id="1507870.A0A1V8SA15"/>
<evidence type="ECO:0008006" key="4">
    <source>
        <dbReference type="Google" id="ProtNLM"/>
    </source>
</evidence>
<comment type="caution">
    <text evidence="2">The sequence shown here is derived from an EMBL/GenBank/DDBJ whole genome shotgun (WGS) entry which is preliminary data.</text>
</comment>
<keyword evidence="3" id="KW-1185">Reference proteome</keyword>
<dbReference type="PANTHER" id="PTHR40625">
    <property type="entry name" value="GTP-BINDING PROTEIN ESDC-RELATED"/>
    <property type="match status" value="1"/>
</dbReference>
<sequence length="458" mass="49765">MEPGTLVTFLFKAPSEVRMVELLGSWDNFTHAYRMFHDRRRGLGHWSGCFSFTDIVFDGNTPNWSQPRTGALKQGGTYWYYFRLDDEIEAFDDALPATSECPLLPGQVMNLLHVPKELATSPPRSRSASASIISSLADLLSMHTLDPASKYAVLSRPPPSKMHARCTSDIGPRSYTAHIPVTAESFASPDTRPVTRRADSCCSVTRPVSSPALKTSSSSDVSDKPDPGWVGYQGDSTDHRYVPHLANLSTSAQSPISFEAVHLHPIPAQRTKTNSIGPESVQDVQFLSSLTNSAQAEGDRLLRVRNAETAKSSDAVDGIQDFVHSPEHRLSGKYELTPDLLSPCFSAATLSSNGGGFNTPFRLGGGCPLYLGQALDDKSLEDLSARLRSFDVQTEGGGTGHVQQLDHTEDAEPSCTTAGECNQIIYHKSARTAQALHVEASFSHAVFDELAYLGIAIH</sequence>
<dbReference type="OrthoDB" id="5422351at2759"/>
<feature type="region of interest" description="Disordered" evidence="1">
    <location>
        <begin position="188"/>
        <end position="229"/>
    </location>
</feature>
<reference evidence="3" key="1">
    <citation type="submission" date="2017-03" db="EMBL/GenBank/DDBJ databases">
        <title>Genomes of endolithic fungi from Antarctica.</title>
        <authorList>
            <person name="Coleine C."/>
            <person name="Masonjones S."/>
            <person name="Stajich J.E."/>
        </authorList>
    </citation>
    <scope>NUCLEOTIDE SEQUENCE [LARGE SCALE GENOMIC DNA]</scope>
    <source>
        <strain evidence="3">CCFEE 5527</strain>
    </source>
</reference>
<evidence type="ECO:0000256" key="1">
    <source>
        <dbReference type="SAM" id="MobiDB-lite"/>
    </source>
</evidence>
<feature type="compositionally biased region" description="Polar residues" evidence="1">
    <location>
        <begin position="202"/>
        <end position="215"/>
    </location>
</feature>